<evidence type="ECO:0000313" key="2">
    <source>
        <dbReference type="Proteomes" id="UP000233837"/>
    </source>
</evidence>
<evidence type="ECO:0000313" key="1">
    <source>
        <dbReference type="EMBL" id="PKU79320.1"/>
    </source>
</evidence>
<keyword evidence="1" id="KW-0560">Oxidoreductase</keyword>
<keyword evidence="2" id="KW-1185">Reference proteome</keyword>
<dbReference type="EMBL" id="KZ502442">
    <property type="protein sequence ID" value="PKU79320.1"/>
    <property type="molecule type" value="Genomic_DNA"/>
</dbReference>
<proteinExistence type="predicted"/>
<gene>
    <name evidence="1" type="ORF">MA16_Dca000665</name>
</gene>
<keyword evidence="1" id="KW-0223">Dioxygenase</keyword>
<dbReference type="Proteomes" id="UP000233837">
    <property type="component" value="Unassembled WGS sequence"/>
</dbReference>
<dbReference type="AlphaFoldDB" id="A0A2I0WUH9"/>
<name>A0A2I0WUH9_9ASPA</name>
<accession>A0A2I0WUH9</accession>
<dbReference type="GO" id="GO:0051213">
    <property type="term" value="F:dioxygenase activity"/>
    <property type="evidence" value="ECO:0007669"/>
    <property type="project" value="UniProtKB-KW"/>
</dbReference>
<protein>
    <submittedName>
        <fullName evidence="1">Cysteamine dioxygenase</fullName>
    </submittedName>
</protein>
<reference evidence="1 2" key="1">
    <citation type="journal article" date="2016" name="Sci. Rep.">
        <title>The Dendrobium catenatum Lindl. genome sequence provides insights into polysaccharide synthase, floral development and adaptive evolution.</title>
        <authorList>
            <person name="Zhang G.Q."/>
            <person name="Xu Q."/>
            <person name="Bian C."/>
            <person name="Tsai W.C."/>
            <person name="Yeh C.M."/>
            <person name="Liu K.W."/>
            <person name="Yoshida K."/>
            <person name="Zhang L.S."/>
            <person name="Chang S.B."/>
            <person name="Chen F."/>
            <person name="Shi Y."/>
            <person name="Su Y.Y."/>
            <person name="Zhang Y.Q."/>
            <person name="Chen L.J."/>
            <person name="Yin Y."/>
            <person name="Lin M."/>
            <person name="Huang H."/>
            <person name="Deng H."/>
            <person name="Wang Z.W."/>
            <person name="Zhu S.L."/>
            <person name="Zhao X."/>
            <person name="Deng C."/>
            <person name="Niu S.C."/>
            <person name="Huang J."/>
            <person name="Wang M."/>
            <person name="Liu G.H."/>
            <person name="Yang H.J."/>
            <person name="Xiao X.J."/>
            <person name="Hsiao Y.Y."/>
            <person name="Wu W.L."/>
            <person name="Chen Y.Y."/>
            <person name="Mitsuda N."/>
            <person name="Ohme-Takagi M."/>
            <person name="Luo Y.B."/>
            <person name="Van de Peer Y."/>
            <person name="Liu Z.J."/>
        </authorList>
    </citation>
    <scope>NUCLEOTIDE SEQUENCE [LARGE SCALE GENOMIC DNA]</scope>
    <source>
        <tissue evidence="1">The whole plant</tissue>
    </source>
</reference>
<sequence>MKGKRRQRRPDCMTCVVQKLFDTCKAVFAEGTAAFIPPPEDVFRIRSILGKYSNIFYIINLFKIQ</sequence>
<organism evidence="1 2">
    <name type="scientific">Dendrobium catenatum</name>
    <dbReference type="NCBI Taxonomy" id="906689"/>
    <lineage>
        <taxon>Eukaryota</taxon>
        <taxon>Viridiplantae</taxon>
        <taxon>Streptophyta</taxon>
        <taxon>Embryophyta</taxon>
        <taxon>Tracheophyta</taxon>
        <taxon>Spermatophyta</taxon>
        <taxon>Magnoliopsida</taxon>
        <taxon>Liliopsida</taxon>
        <taxon>Asparagales</taxon>
        <taxon>Orchidaceae</taxon>
        <taxon>Epidendroideae</taxon>
        <taxon>Malaxideae</taxon>
        <taxon>Dendrobiinae</taxon>
        <taxon>Dendrobium</taxon>
    </lineage>
</organism>
<reference evidence="1 2" key="2">
    <citation type="journal article" date="2017" name="Nature">
        <title>The Apostasia genome and the evolution of orchids.</title>
        <authorList>
            <person name="Zhang G.Q."/>
            <person name="Liu K.W."/>
            <person name="Li Z."/>
            <person name="Lohaus R."/>
            <person name="Hsiao Y.Y."/>
            <person name="Niu S.C."/>
            <person name="Wang J.Y."/>
            <person name="Lin Y.C."/>
            <person name="Xu Q."/>
            <person name="Chen L.J."/>
            <person name="Yoshida K."/>
            <person name="Fujiwara S."/>
            <person name="Wang Z.W."/>
            <person name="Zhang Y.Q."/>
            <person name="Mitsuda N."/>
            <person name="Wang M."/>
            <person name="Liu G.H."/>
            <person name="Pecoraro L."/>
            <person name="Huang H.X."/>
            <person name="Xiao X.J."/>
            <person name="Lin M."/>
            <person name="Wu X.Y."/>
            <person name="Wu W.L."/>
            <person name="Chen Y.Y."/>
            <person name="Chang S.B."/>
            <person name="Sakamoto S."/>
            <person name="Ohme-Takagi M."/>
            <person name="Yagi M."/>
            <person name="Zeng S.J."/>
            <person name="Shen C.Y."/>
            <person name="Yeh C.M."/>
            <person name="Luo Y.B."/>
            <person name="Tsai W.C."/>
            <person name="Van de Peer Y."/>
            <person name="Liu Z.J."/>
        </authorList>
    </citation>
    <scope>NUCLEOTIDE SEQUENCE [LARGE SCALE GENOMIC DNA]</scope>
    <source>
        <tissue evidence="1">The whole plant</tissue>
    </source>
</reference>